<dbReference type="PROSITE" id="PS51257">
    <property type="entry name" value="PROKAR_LIPOPROTEIN"/>
    <property type="match status" value="1"/>
</dbReference>
<keyword evidence="2" id="KW-0378">Hydrolase</keyword>
<reference evidence="2 3" key="1">
    <citation type="submission" date="2018-09" db="EMBL/GenBank/DDBJ databases">
        <authorList>
            <person name="Zhu H."/>
        </authorList>
    </citation>
    <scope>NUCLEOTIDE SEQUENCE [LARGE SCALE GENOMIC DNA]</scope>
    <source>
        <strain evidence="2 3">K2R01-6</strain>
    </source>
</reference>
<keyword evidence="3" id="KW-1185">Reference proteome</keyword>
<dbReference type="GO" id="GO:0016787">
    <property type="term" value="F:hydrolase activity"/>
    <property type="evidence" value="ECO:0007669"/>
    <property type="project" value="UniProtKB-KW"/>
</dbReference>
<evidence type="ECO:0000313" key="2">
    <source>
        <dbReference type="EMBL" id="RJF85623.1"/>
    </source>
</evidence>
<gene>
    <name evidence="2" type="ORF">D3876_17060</name>
</gene>
<dbReference type="Gene3D" id="3.40.50.1820">
    <property type="entry name" value="alpha/beta hydrolase"/>
    <property type="match status" value="1"/>
</dbReference>
<dbReference type="SUPFAM" id="SSF53474">
    <property type="entry name" value="alpha/beta-Hydrolases"/>
    <property type="match status" value="1"/>
</dbReference>
<dbReference type="PANTHER" id="PTHR36513">
    <property type="entry name" value="ABC TRANSMEMBRANE TYPE-1 DOMAIN-CONTAINING PROTEIN"/>
    <property type="match status" value="1"/>
</dbReference>
<dbReference type="RefSeq" id="WP_119764552.1">
    <property type="nucleotide sequence ID" value="NZ_QYUM01000004.1"/>
</dbReference>
<comment type="caution">
    <text evidence="2">The sequence shown here is derived from an EMBL/GenBank/DDBJ whole genome shotgun (WGS) entry which is preliminary data.</text>
</comment>
<evidence type="ECO:0000256" key="1">
    <source>
        <dbReference type="SAM" id="SignalP"/>
    </source>
</evidence>
<dbReference type="InterPro" id="IPR029058">
    <property type="entry name" value="AB_hydrolase_fold"/>
</dbReference>
<dbReference type="Proteomes" id="UP000286100">
    <property type="component" value="Unassembled WGS sequence"/>
</dbReference>
<organism evidence="2 3">
    <name type="scientific">Sphingomonas cavernae</name>
    <dbReference type="NCBI Taxonomy" id="2320861"/>
    <lineage>
        <taxon>Bacteria</taxon>
        <taxon>Pseudomonadati</taxon>
        <taxon>Pseudomonadota</taxon>
        <taxon>Alphaproteobacteria</taxon>
        <taxon>Sphingomonadales</taxon>
        <taxon>Sphingomonadaceae</taxon>
        <taxon>Sphingomonas</taxon>
    </lineage>
</organism>
<feature type="chain" id="PRO_5019072672" evidence="1">
    <location>
        <begin position="24"/>
        <end position="423"/>
    </location>
</feature>
<sequence length="423" mass="46121">MTFRPQMLAVMALLLLTACVTPARLPLWRSTDAAPGTRTAMRVFFATDRVASSAPAGSPEYLAQPYGKQVYFDRANTLSFGAATGTIARRATSLGPCEPGWWPQEVVPGAVKPRFPLRSLSPLAGGDFYSALEREVDRLATAPAAPCHEAGALTRPARRVILYVHGFNDAFDEAAGNAAQLAYDLEIRAAPVFFSWPTQQSLVEYTRDRTYSERAGPLLKELIAGIVDKVKPDEFYLIAHSLGTRITLQALSELSVERSERFVPLTALVLYAPDLDTLIFQRIFMDSLPRFARRTSVYANTHDIALSVSRRVNGGYALGDFDGAPFTGPTFHTIDVGPVRQSRLNHSGFEDSPLITRQIQADLLGTPISERPCLCRLSAQGNGAINPTGKEPFYRIAVGALACPFDSKIYASRPDTPACPAQP</sequence>
<dbReference type="Pfam" id="PF05990">
    <property type="entry name" value="DUF900"/>
    <property type="match status" value="1"/>
</dbReference>
<feature type="signal peptide" evidence="1">
    <location>
        <begin position="1"/>
        <end position="23"/>
    </location>
</feature>
<keyword evidence="1" id="KW-0732">Signal</keyword>
<dbReference type="EMBL" id="QYUM01000004">
    <property type="protein sequence ID" value="RJF85623.1"/>
    <property type="molecule type" value="Genomic_DNA"/>
</dbReference>
<dbReference type="AlphaFoldDB" id="A0A418W6G1"/>
<evidence type="ECO:0000313" key="3">
    <source>
        <dbReference type="Proteomes" id="UP000286100"/>
    </source>
</evidence>
<protein>
    <submittedName>
        <fullName evidence="2">Alpha/beta hydrolase</fullName>
    </submittedName>
</protein>
<dbReference type="InterPro" id="IPR010297">
    <property type="entry name" value="DUF900_hydrolase"/>
</dbReference>
<dbReference type="PANTHER" id="PTHR36513:SF1">
    <property type="entry name" value="TRANSMEMBRANE PROTEIN"/>
    <property type="match status" value="1"/>
</dbReference>
<proteinExistence type="predicted"/>
<accession>A0A418W6G1</accession>
<name>A0A418W6G1_9SPHN</name>
<dbReference type="OrthoDB" id="9797755at2"/>